<dbReference type="GO" id="GO:0055085">
    <property type="term" value="P:transmembrane transport"/>
    <property type="evidence" value="ECO:0007669"/>
    <property type="project" value="InterPro"/>
</dbReference>
<evidence type="ECO:0000313" key="3">
    <source>
        <dbReference type="EMBL" id="PTB97099.1"/>
    </source>
</evidence>
<name>A0A2T4DTF2_9BACT</name>
<gene>
    <name evidence="3" type="ORF">C9994_04325</name>
</gene>
<protein>
    <recommendedName>
        <fullName evidence="2">TonB C-terminal domain-containing protein</fullName>
    </recommendedName>
</protein>
<sequence>MKFYLTILATLFLQSVLLAQSDSLNIYEIEGDNSFPTETLPYFPGGHDSLRNFIEYHQANFISQEVKKGTVYIEFIVEGDGSISNIKVLRGINISYNNEAIRIMELMPNWIPVTYRGQPRKVKMVLPIIFDK</sequence>
<comment type="caution">
    <text evidence="3">The sequence shown here is derived from an EMBL/GenBank/DDBJ whole genome shotgun (WGS) entry which is preliminary data.</text>
</comment>
<keyword evidence="1" id="KW-0732">Signal</keyword>
<feature type="chain" id="PRO_5015593701" description="TonB C-terminal domain-containing protein" evidence="1">
    <location>
        <begin position="20"/>
        <end position="132"/>
    </location>
</feature>
<proteinExistence type="predicted"/>
<feature type="signal peptide" evidence="1">
    <location>
        <begin position="1"/>
        <end position="19"/>
    </location>
</feature>
<dbReference type="Pfam" id="PF03544">
    <property type="entry name" value="TonB_C"/>
    <property type="match status" value="1"/>
</dbReference>
<dbReference type="AlphaFoldDB" id="A0A2T4DTF2"/>
<dbReference type="Gene3D" id="3.30.1150.10">
    <property type="match status" value="1"/>
</dbReference>
<dbReference type="InterPro" id="IPR037682">
    <property type="entry name" value="TonB_C"/>
</dbReference>
<reference evidence="3 4" key="1">
    <citation type="submission" date="2018-03" db="EMBL/GenBank/DDBJ databases">
        <title>Cross-interface Injection: A General Nanoliter Liquid Handling Method Applied to Single Cells Genome Amplification Automated Nanoliter Liquid Handling Applied to Single Cell Multiple Displacement Amplification.</title>
        <authorList>
            <person name="Yun J."/>
            <person name="Xu P."/>
            <person name="Xu J."/>
            <person name="Dai X."/>
            <person name="Wang Y."/>
            <person name="Zheng X."/>
            <person name="Cao C."/>
            <person name="Yi Q."/>
            <person name="Zhu Y."/>
            <person name="Wang L."/>
            <person name="Dong Z."/>
            <person name="Huang Y."/>
            <person name="Huang L."/>
            <person name="Du W."/>
        </authorList>
    </citation>
    <scope>NUCLEOTIDE SEQUENCE [LARGE SCALE GENOMIC DNA]</scope>
    <source>
        <strain evidence="3 4">Z-D1-2</strain>
    </source>
</reference>
<organism evidence="3 4">
    <name type="scientific">Marivirga lumbricoides</name>
    <dbReference type="NCBI Taxonomy" id="1046115"/>
    <lineage>
        <taxon>Bacteria</taxon>
        <taxon>Pseudomonadati</taxon>
        <taxon>Bacteroidota</taxon>
        <taxon>Cytophagia</taxon>
        <taxon>Cytophagales</taxon>
        <taxon>Marivirgaceae</taxon>
        <taxon>Marivirga</taxon>
    </lineage>
</organism>
<accession>A0A2T4DTF2</accession>
<evidence type="ECO:0000259" key="2">
    <source>
        <dbReference type="Pfam" id="PF03544"/>
    </source>
</evidence>
<dbReference type="Proteomes" id="UP000240608">
    <property type="component" value="Unassembled WGS sequence"/>
</dbReference>
<feature type="domain" description="TonB C-terminal" evidence="2">
    <location>
        <begin position="67"/>
        <end position="130"/>
    </location>
</feature>
<dbReference type="SUPFAM" id="SSF74653">
    <property type="entry name" value="TolA/TonB C-terminal domain"/>
    <property type="match status" value="1"/>
</dbReference>
<dbReference type="EMBL" id="PYVU01000024">
    <property type="protein sequence ID" value="PTB97099.1"/>
    <property type="molecule type" value="Genomic_DNA"/>
</dbReference>
<evidence type="ECO:0000256" key="1">
    <source>
        <dbReference type="SAM" id="SignalP"/>
    </source>
</evidence>
<evidence type="ECO:0000313" key="4">
    <source>
        <dbReference type="Proteomes" id="UP000240608"/>
    </source>
</evidence>